<organism evidence="2 3">
    <name type="scientific">Eragrostis curvula</name>
    <name type="common">weeping love grass</name>
    <dbReference type="NCBI Taxonomy" id="38414"/>
    <lineage>
        <taxon>Eukaryota</taxon>
        <taxon>Viridiplantae</taxon>
        <taxon>Streptophyta</taxon>
        <taxon>Embryophyta</taxon>
        <taxon>Tracheophyta</taxon>
        <taxon>Spermatophyta</taxon>
        <taxon>Magnoliopsida</taxon>
        <taxon>Liliopsida</taxon>
        <taxon>Poales</taxon>
        <taxon>Poaceae</taxon>
        <taxon>PACMAD clade</taxon>
        <taxon>Chloridoideae</taxon>
        <taxon>Eragrostideae</taxon>
        <taxon>Eragrostidinae</taxon>
        <taxon>Eragrostis</taxon>
    </lineage>
</organism>
<sequence>MWLPPWVLLPDGSFLTLADGHRDLPSVVTNYGNPFSDTTDTLPRRGGRRPRRLGGDVEAAAVSAGSIALIATGSGGGRSSGDGLPRWGRWPERKMNVAAPS</sequence>
<evidence type="ECO:0000313" key="2">
    <source>
        <dbReference type="EMBL" id="TVU20457.1"/>
    </source>
</evidence>
<feature type="non-terminal residue" evidence="2">
    <location>
        <position position="1"/>
    </location>
</feature>
<reference evidence="2 3" key="1">
    <citation type="journal article" date="2019" name="Sci. Rep.">
        <title>A high-quality genome of Eragrostis curvula grass provides insights into Poaceae evolution and supports new strategies to enhance forage quality.</title>
        <authorList>
            <person name="Carballo J."/>
            <person name="Santos B.A.C.M."/>
            <person name="Zappacosta D."/>
            <person name="Garbus I."/>
            <person name="Selva J.P."/>
            <person name="Gallo C.A."/>
            <person name="Diaz A."/>
            <person name="Albertini E."/>
            <person name="Caccamo M."/>
            <person name="Echenique V."/>
        </authorList>
    </citation>
    <scope>NUCLEOTIDE SEQUENCE [LARGE SCALE GENOMIC DNA]</scope>
    <source>
        <strain evidence="3">cv. Victoria</strain>
        <tissue evidence="2">Leaf</tissue>
    </source>
</reference>
<dbReference type="Gramene" id="TVU20457">
    <property type="protein sequence ID" value="TVU20457"/>
    <property type="gene ID" value="EJB05_36665"/>
</dbReference>
<comment type="caution">
    <text evidence="2">The sequence shown here is derived from an EMBL/GenBank/DDBJ whole genome shotgun (WGS) entry which is preliminary data.</text>
</comment>
<accession>A0A5J9UAT8</accession>
<evidence type="ECO:0000313" key="3">
    <source>
        <dbReference type="Proteomes" id="UP000324897"/>
    </source>
</evidence>
<evidence type="ECO:0000256" key="1">
    <source>
        <dbReference type="SAM" id="MobiDB-lite"/>
    </source>
</evidence>
<proteinExistence type="predicted"/>
<keyword evidence="3" id="KW-1185">Reference proteome</keyword>
<protein>
    <submittedName>
        <fullName evidence="2">Uncharacterized protein</fullName>
    </submittedName>
</protein>
<name>A0A5J9UAT8_9POAL</name>
<dbReference type="EMBL" id="RWGY01000029">
    <property type="protein sequence ID" value="TVU20457.1"/>
    <property type="molecule type" value="Genomic_DNA"/>
</dbReference>
<feature type="region of interest" description="Disordered" evidence="1">
    <location>
        <begin position="72"/>
        <end position="101"/>
    </location>
</feature>
<dbReference type="Proteomes" id="UP000324897">
    <property type="component" value="Chromosome 7"/>
</dbReference>
<gene>
    <name evidence="2" type="ORF">EJB05_36665</name>
</gene>
<dbReference type="AlphaFoldDB" id="A0A5J9UAT8"/>